<name>A0A4D7DYG3_9HYPH</name>
<proteinExistence type="predicted"/>
<organism evidence="1 4">
    <name type="scientific">Agrobacterium larrymoorei</name>
    <dbReference type="NCBI Taxonomy" id="160699"/>
    <lineage>
        <taxon>Bacteria</taxon>
        <taxon>Pseudomonadati</taxon>
        <taxon>Pseudomonadota</taxon>
        <taxon>Alphaproteobacteria</taxon>
        <taxon>Hyphomicrobiales</taxon>
        <taxon>Rhizobiaceae</taxon>
        <taxon>Rhizobium/Agrobacterium group</taxon>
        <taxon>Agrobacterium</taxon>
    </lineage>
</organism>
<evidence type="ECO:0000313" key="5">
    <source>
        <dbReference type="Proteomes" id="UP000826513"/>
    </source>
</evidence>
<evidence type="ECO:0000313" key="1">
    <source>
        <dbReference type="EMBL" id="QCI99216.1"/>
    </source>
</evidence>
<keyword evidence="5" id="KW-1185">Reference proteome</keyword>
<reference evidence="2 5" key="2">
    <citation type="submission" date="2021-03" db="EMBL/GenBank/DDBJ databases">
        <title>Rapid diversification of plasmids in a genus of pathogenic and nitrogen fixing bacteria.</title>
        <authorList>
            <person name="Weisberg A.J."/>
            <person name="Miller M."/>
            <person name="Ream W."/>
            <person name="Grunwald N.J."/>
            <person name="Chang J.H."/>
        </authorList>
    </citation>
    <scope>NUCLEOTIDE SEQUENCE [LARGE SCALE GENOMIC DNA]</scope>
    <source>
        <strain evidence="2 5">AF3.44</strain>
    </source>
</reference>
<dbReference type="EMBL" id="CP039692">
    <property type="protein sequence ID" value="QCI99216.1"/>
    <property type="molecule type" value="Genomic_DNA"/>
</dbReference>
<evidence type="ECO:0000313" key="3">
    <source>
        <dbReference type="EMBL" id="QYA08752.1"/>
    </source>
</evidence>
<evidence type="ECO:0000313" key="4">
    <source>
        <dbReference type="Proteomes" id="UP000298545"/>
    </source>
</evidence>
<protein>
    <recommendedName>
        <fullName evidence="6">Transposase</fullName>
    </recommendedName>
</protein>
<dbReference type="RefSeq" id="WP_136954378.1">
    <property type="nucleotide sequence ID" value="NZ_CP039692.1"/>
</dbReference>
<accession>A0A4D7DYG3</accession>
<dbReference type="AlphaFoldDB" id="A0A4D7DYG3"/>
<sequence length="75" mass="9167">MCEPTRDITIMPLLPKYRELNSVENLWQFMHQNWLSNPIFKSYADIVDHCCDGRKLELQPWRIRSIGHRKWAYEF</sequence>
<dbReference type="Proteomes" id="UP000298545">
    <property type="component" value="Chromosome linear"/>
</dbReference>
<dbReference type="STRING" id="1367849.GCA_000518585_04841"/>
<evidence type="ECO:0008006" key="6">
    <source>
        <dbReference type="Google" id="ProtNLM"/>
    </source>
</evidence>
<dbReference type="KEGG" id="alf:CFBP5473_14360"/>
<dbReference type="OrthoDB" id="2375382at2"/>
<dbReference type="Proteomes" id="UP000826513">
    <property type="component" value="Chromosome 2"/>
</dbReference>
<gene>
    <name evidence="1" type="ORF">CFBP5473_14360</name>
    <name evidence="2" type="ORF">J5285_15105</name>
    <name evidence="3" type="ORF">J5285_15110</name>
</gene>
<evidence type="ECO:0000313" key="2">
    <source>
        <dbReference type="EMBL" id="QYA08751.1"/>
    </source>
</evidence>
<dbReference type="EMBL" id="CP072168">
    <property type="protein sequence ID" value="QYA08752.1"/>
    <property type="molecule type" value="Genomic_DNA"/>
</dbReference>
<reference evidence="1 4" key="1">
    <citation type="submission" date="2019-04" db="EMBL/GenBank/DDBJ databases">
        <title>Complete genome sequence of Agrobacterium larrymoorei CFBP5473.</title>
        <authorList>
            <person name="Haryono M."/>
            <person name="Chou L."/>
            <person name="Lin Y.-C."/>
            <person name="Lai E.-M."/>
            <person name="Kuo C.-H."/>
        </authorList>
    </citation>
    <scope>NUCLEOTIDE SEQUENCE [LARGE SCALE GENOMIC DNA]</scope>
    <source>
        <strain evidence="1 4">CFBP5473</strain>
    </source>
</reference>
<dbReference type="EMBL" id="CP072168">
    <property type="protein sequence ID" value="QYA08751.1"/>
    <property type="molecule type" value="Genomic_DNA"/>
</dbReference>